<accession>A0A382QK26</accession>
<protein>
    <submittedName>
        <fullName evidence="1">Uncharacterized protein</fullName>
    </submittedName>
</protein>
<proteinExistence type="predicted"/>
<sequence length="122" mass="13391">MSEKAVFWLGGKPGQAGAPKKEIKQEQEFAAAIRQTCETNGFKFREYVAAQGAFGSWLVQLSKDGGRQRLVWNGKDGELLFEQVLETGDWEQLCAGEVAAHDLNGFVAVVQSMLAKGVDRKT</sequence>
<dbReference type="AlphaFoldDB" id="A0A382QK26"/>
<evidence type="ECO:0000313" key="1">
    <source>
        <dbReference type="EMBL" id="SVC85806.1"/>
    </source>
</evidence>
<dbReference type="EMBL" id="UINC01115057">
    <property type="protein sequence ID" value="SVC85806.1"/>
    <property type="molecule type" value="Genomic_DNA"/>
</dbReference>
<name>A0A382QK26_9ZZZZ</name>
<organism evidence="1">
    <name type="scientific">marine metagenome</name>
    <dbReference type="NCBI Taxonomy" id="408172"/>
    <lineage>
        <taxon>unclassified sequences</taxon>
        <taxon>metagenomes</taxon>
        <taxon>ecological metagenomes</taxon>
    </lineage>
</organism>
<gene>
    <name evidence="1" type="ORF">METZ01_LOCUS338660</name>
</gene>
<reference evidence="1" key="1">
    <citation type="submission" date="2018-05" db="EMBL/GenBank/DDBJ databases">
        <authorList>
            <person name="Lanie J.A."/>
            <person name="Ng W.-L."/>
            <person name="Kazmierczak K.M."/>
            <person name="Andrzejewski T.M."/>
            <person name="Davidsen T.M."/>
            <person name="Wayne K.J."/>
            <person name="Tettelin H."/>
            <person name="Glass J.I."/>
            <person name="Rusch D."/>
            <person name="Podicherti R."/>
            <person name="Tsui H.-C.T."/>
            <person name="Winkler M.E."/>
        </authorList>
    </citation>
    <scope>NUCLEOTIDE SEQUENCE</scope>
</reference>